<feature type="region of interest" description="Disordered" evidence="1">
    <location>
        <begin position="34"/>
        <end position="67"/>
    </location>
</feature>
<feature type="compositionally biased region" description="Basic and acidic residues" evidence="1">
    <location>
        <begin position="50"/>
        <end position="67"/>
    </location>
</feature>
<dbReference type="SUPFAM" id="SSF55909">
    <property type="entry name" value="Pentein"/>
    <property type="match status" value="1"/>
</dbReference>
<dbReference type="Proteomes" id="UP001159427">
    <property type="component" value="Unassembled WGS sequence"/>
</dbReference>
<evidence type="ECO:0000256" key="1">
    <source>
        <dbReference type="SAM" id="MobiDB-lite"/>
    </source>
</evidence>
<accession>A0ABN8SVW1</accession>
<name>A0ABN8SVW1_9CNID</name>
<reference evidence="2 3" key="1">
    <citation type="submission" date="2022-05" db="EMBL/GenBank/DDBJ databases">
        <authorList>
            <consortium name="Genoscope - CEA"/>
            <person name="William W."/>
        </authorList>
    </citation>
    <scope>NUCLEOTIDE SEQUENCE [LARGE SCALE GENOMIC DNA]</scope>
</reference>
<feature type="non-terminal residue" evidence="2">
    <location>
        <position position="95"/>
    </location>
</feature>
<feature type="compositionally biased region" description="Polar residues" evidence="1">
    <location>
        <begin position="34"/>
        <end position="49"/>
    </location>
</feature>
<dbReference type="EMBL" id="CALNXI010004264">
    <property type="protein sequence ID" value="CAH3195422.1"/>
    <property type="molecule type" value="Genomic_DNA"/>
</dbReference>
<dbReference type="Gene3D" id="3.75.10.10">
    <property type="entry name" value="L-arginine/glycine Amidinotransferase, Chain A"/>
    <property type="match status" value="1"/>
</dbReference>
<evidence type="ECO:0000313" key="3">
    <source>
        <dbReference type="Proteomes" id="UP001159427"/>
    </source>
</evidence>
<protein>
    <recommendedName>
        <fullName evidence="4">Glycine amidinotransferase</fullName>
    </recommendedName>
</protein>
<gene>
    <name evidence="2" type="ORF">PEVE_00030205</name>
</gene>
<sequence length="95" mass="10646">MLNVRIIKGGCRGREVEKFGLLWRACSTLVARSRASSTAGTQVKTCSAKSKQDFPDDLDQRERPDELKSPVCSYNEWDPLEEVIVGRVEGAVKYI</sequence>
<proteinExistence type="predicted"/>
<organism evidence="2 3">
    <name type="scientific">Porites evermanni</name>
    <dbReference type="NCBI Taxonomy" id="104178"/>
    <lineage>
        <taxon>Eukaryota</taxon>
        <taxon>Metazoa</taxon>
        <taxon>Cnidaria</taxon>
        <taxon>Anthozoa</taxon>
        <taxon>Hexacorallia</taxon>
        <taxon>Scleractinia</taxon>
        <taxon>Fungiina</taxon>
        <taxon>Poritidae</taxon>
        <taxon>Porites</taxon>
    </lineage>
</organism>
<keyword evidence="3" id="KW-1185">Reference proteome</keyword>
<comment type="caution">
    <text evidence="2">The sequence shown here is derived from an EMBL/GenBank/DDBJ whole genome shotgun (WGS) entry which is preliminary data.</text>
</comment>
<evidence type="ECO:0000313" key="2">
    <source>
        <dbReference type="EMBL" id="CAH3195422.1"/>
    </source>
</evidence>
<evidence type="ECO:0008006" key="4">
    <source>
        <dbReference type="Google" id="ProtNLM"/>
    </source>
</evidence>